<accession>A0A0D2LPX9</accession>
<reference evidence="3" key="1">
    <citation type="submission" date="2014-04" db="EMBL/GenBank/DDBJ databases">
        <title>Evolutionary Origins and Diversification of the Mycorrhizal Mutualists.</title>
        <authorList>
            <consortium name="DOE Joint Genome Institute"/>
            <consortium name="Mycorrhizal Genomics Consortium"/>
            <person name="Kohler A."/>
            <person name="Kuo A."/>
            <person name="Nagy L.G."/>
            <person name="Floudas D."/>
            <person name="Copeland A."/>
            <person name="Barry K.W."/>
            <person name="Cichocki N."/>
            <person name="Veneault-Fourrey C."/>
            <person name="LaButti K."/>
            <person name="Lindquist E.A."/>
            <person name="Lipzen A."/>
            <person name="Lundell T."/>
            <person name="Morin E."/>
            <person name="Murat C."/>
            <person name="Riley R."/>
            <person name="Ohm R."/>
            <person name="Sun H."/>
            <person name="Tunlid A."/>
            <person name="Henrissat B."/>
            <person name="Grigoriev I.V."/>
            <person name="Hibbett D.S."/>
            <person name="Martin F."/>
        </authorList>
    </citation>
    <scope>NUCLEOTIDE SEQUENCE [LARGE SCALE GENOMIC DNA]</scope>
    <source>
        <strain evidence="3">FD-334 SS-4</strain>
    </source>
</reference>
<evidence type="ECO:0000256" key="1">
    <source>
        <dbReference type="SAM" id="MobiDB-lite"/>
    </source>
</evidence>
<feature type="compositionally biased region" description="Polar residues" evidence="1">
    <location>
        <begin position="38"/>
        <end position="62"/>
    </location>
</feature>
<protein>
    <submittedName>
        <fullName evidence="2">Uncharacterized protein</fullName>
    </submittedName>
</protein>
<dbReference type="AlphaFoldDB" id="A0A0D2LPX9"/>
<sequence length="112" mass="12308">MISKLYLSVNFSNSFLALHRLYIFYDSRTKTTQKDKTASPNPSKNSGGECSGSNLPEQTSRLGEKISSSIVTNALLRTLSDPLNPITHSDIYERTGTCTVRQLGSLTHASCH</sequence>
<organism evidence="2 3">
    <name type="scientific">Hypholoma sublateritium (strain FD-334 SS-4)</name>
    <dbReference type="NCBI Taxonomy" id="945553"/>
    <lineage>
        <taxon>Eukaryota</taxon>
        <taxon>Fungi</taxon>
        <taxon>Dikarya</taxon>
        <taxon>Basidiomycota</taxon>
        <taxon>Agaricomycotina</taxon>
        <taxon>Agaricomycetes</taxon>
        <taxon>Agaricomycetidae</taxon>
        <taxon>Agaricales</taxon>
        <taxon>Agaricineae</taxon>
        <taxon>Strophariaceae</taxon>
        <taxon>Hypholoma</taxon>
    </lineage>
</organism>
<gene>
    <name evidence="2" type="ORF">HYPSUDRAFT_266189</name>
</gene>
<proteinExistence type="predicted"/>
<evidence type="ECO:0000313" key="2">
    <source>
        <dbReference type="EMBL" id="KJA30167.1"/>
    </source>
</evidence>
<name>A0A0D2LPX9_HYPSF</name>
<evidence type="ECO:0000313" key="3">
    <source>
        <dbReference type="Proteomes" id="UP000054270"/>
    </source>
</evidence>
<dbReference type="Proteomes" id="UP000054270">
    <property type="component" value="Unassembled WGS sequence"/>
</dbReference>
<keyword evidence="3" id="KW-1185">Reference proteome</keyword>
<dbReference type="EMBL" id="KN817518">
    <property type="protein sequence ID" value="KJA30167.1"/>
    <property type="molecule type" value="Genomic_DNA"/>
</dbReference>
<dbReference type="OrthoDB" id="427711at2759"/>
<feature type="region of interest" description="Disordered" evidence="1">
    <location>
        <begin position="30"/>
        <end position="62"/>
    </location>
</feature>